<protein>
    <submittedName>
        <fullName evidence="1">Uncharacterized protein</fullName>
    </submittedName>
</protein>
<dbReference type="STRING" id="78245.Xaut_3676"/>
<sequence>MRLEIHDARARLIRSGYRVVRMGRCLCVYKTGVNVAIYINNGSVPEEPVVEMERA</sequence>
<accession>A7ILL1</accession>
<gene>
    <name evidence="1" type="ordered locus">Xaut_3676</name>
</gene>
<dbReference type="KEGG" id="xau:Xaut_3676"/>
<evidence type="ECO:0000313" key="2">
    <source>
        <dbReference type="Proteomes" id="UP000002417"/>
    </source>
</evidence>
<proteinExistence type="predicted"/>
<organism evidence="1 2">
    <name type="scientific">Xanthobacter autotrophicus (strain ATCC BAA-1158 / Py2)</name>
    <dbReference type="NCBI Taxonomy" id="78245"/>
    <lineage>
        <taxon>Bacteria</taxon>
        <taxon>Pseudomonadati</taxon>
        <taxon>Pseudomonadota</taxon>
        <taxon>Alphaproteobacteria</taxon>
        <taxon>Hyphomicrobiales</taxon>
        <taxon>Xanthobacteraceae</taxon>
        <taxon>Xanthobacter</taxon>
    </lineage>
</organism>
<dbReference type="AlphaFoldDB" id="A7ILL1"/>
<reference evidence="1 2" key="1">
    <citation type="submission" date="2007-07" db="EMBL/GenBank/DDBJ databases">
        <title>Complete sequence of chromosome of Xanthobacter autotrophicus Py2.</title>
        <authorList>
            <consortium name="US DOE Joint Genome Institute"/>
            <person name="Copeland A."/>
            <person name="Lucas S."/>
            <person name="Lapidus A."/>
            <person name="Barry K."/>
            <person name="Glavina del Rio T."/>
            <person name="Hammon N."/>
            <person name="Israni S."/>
            <person name="Dalin E."/>
            <person name="Tice H."/>
            <person name="Pitluck S."/>
            <person name="Sims D."/>
            <person name="Brettin T."/>
            <person name="Bruce D."/>
            <person name="Detter J.C."/>
            <person name="Han C."/>
            <person name="Tapia R."/>
            <person name="Brainard J."/>
            <person name="Schmutz J."/>
            <person name="Larimer F."/>
            <person name="Land M."/>
            <person name="Hauser L."/>
            <person name="Kyrpides N."/>
            <person name="Kim E."/>
            <person name="Ensigns S.A."/>
            <person name="Richardson P."/>
        </authorList>
    </citation>
    <scope>NUCLEOTIDE SEQUENCE [LARGE SCALE GENOMIC DNA]</scope>
    <source>
        <strain evidence="2">ATCC BAA-1158 / Py2</strain>
    </source>
</reference>
<dbReference type="EMBL" id="CP000781">
    <property type="protein sequence ID" value="ABS68904.1"/>
    <property type="molecule type" value="Genomic_DNA"/>
</dbReference>
<dbReference type="Proteomes" id="UP000002417">
    <property type="component" value="Chromosome"/>
</dbReference>
<evidence type="ECO:0000313" key="1">
    <source>
        <dbReference type="EMBL" id="ABS68904.1"/>
    </source>
</evidence>
<name>A7ILL1_XANP2</name>
<dbReference type="HOGENOM" id="CLU_3031421_0_0_5"/>
<keyword evidence="2" id="KW-1185">Reference proteome</keyword>